<gene>
    <name evidence="5" type="ORF">Lboz_0584</name>
</gene>
<dbReference type="InterPro" id="IPR051016">
    <property type="entry name" value="Diverse_Substrate_AcTransf"/>
</dbReference>
<dbReference type="SUPFAM" id="SSF55729">
    <property type="entry name" value="Acyl-CoA N-acyltransferases (Nat)"/>
    <property type="match status" value="1"/>
</dbReference>
<dbReference type="PANTHER" id="PTHR10545">
    <property type="entry name" value="DIAMINE N-ACETYLTRANSFERASE"/>
    <property type="match status" value="1"/>
</dbReference>
<evidence type="ECO:0000313" key="5">
    <source>
        <dbReference type="EMBL" id="KTC76514.1"/>
    </source>
</evidence>
<accession>A0A0W0RZA4</accession>
<comment type="caution">
    <text evidence="5">The sequence shown here is derived from an EMBL/GenBank/DDBJ whole genome shotgun (WGS) entry which is preliminary data.</text>
</comment>
<dbReference type="PROSITE" id="PS51186">
    <property type="entry name" value="GNAT"/>
    <property type="match status" value="1"/>
</dbReference>
<dbReference type="PANTHER" id="PTHR10545:SF29">
    <property type="entry name" value="GH14572P-RELATED"/>
    <property type="match status" value="1"/>
</dbReference>
<protein>
    <submittedName>
        <fullName evidence="5">GNAT family acetyltransferase</fullName>
    </submittedName>
</protein>
<dbReference type="Proteomes" id="UP000054695">
    <property type="component" value="Unassembled WGS sequence"/>
</dbReference>
<name>A0A0W0RZA4_LEGBO</name>
<reference evidence="5 6" key="1">
    <citation type="submission" date="2015-11" db="EMBL/GenBank/DDBJ databases">
        <title>Genomic analysis of 38 Legionella species identifies large and diverse effector repertoires.</title>
        <authorList>
            <person name="Burstein D."/>
            <person name="Amaro F."/>
            <person name="Zusman T."/>
            <person name="Lifshitz Z."/>
            <person name="Cohen O."/>
            <person name="Gilbert J.A."/>
            <person name="Pupko T."/>
            <person name="Shuman H.A."/>
            <person name="Segal G."/>
        </authorList>
    </citation>
    <scope>NUCLEOTIDE SEQUENCE [LARGE SCALE GENOMIC DNA]</scope>
    <source>
        <strain evidence="5 6">WIGA</strain>
    </source>
</reference>
<keyword evidence="6" id="KW-1185">Reference proteome</keyword>
<feature type="domain" description="N-acetyltransferase" evidence="4">
    <location>
        <begin position="5"/>
        <end position="167"/>
    </location>
</feature>
<dbReference type="FunFam" id="3.40.630.30:FF:000064">
    <property type="entry name" value="GNAT family acetyltransferase"/>
    <property type="match status" value="1"/>
</dbReference>
<dbReference type="EMBL" id="LNXU01000004">
    <property type="protein sequence ID" value="KTC76514.1"/>
    <property type="molecule type" value="Genomic_DNA"/>
</dbReference>
<dbReference type="CDD" id="cd04301">
    <property type="entry name" value="NAT_SF"/>
    <property type="match status" value="1"/>
</dbReference>
<dbReference type="GO" id="GO:0008080">
    <property type="term" value="F:N-acetyltransferase activity"/>
    <property type="evidence" value="ECO:0007669"/>
    <property type="project" value="TreeGrafter"/>
</dbReference>
<evidence type="ECO:0000313" key="6">
    <source>
        <dbReference type="Proteomes" id="UP000054695"/>
    </source>
</evidence>
<dbReference type="AlphaFoldDB" id="A0A0W0RZA4"/>
<sequence length="170" mass="19443">MSHDLKIRFATASDAPLILQFIKELAEYERLLHEVVATEEQLLKTLFGSKAYGEVIIGYLDKKPVSFALFFHNYSTFLAKPGLYLEDLYVKPEARGQGIGQIMLAFLAKLAKDRDCGRFEWWVLDWNETAIKFYEKLGAKPMDEWTVHRVSGQALDELAASYTELAPMQC</sequence>
<evidence type="ECO:0000256" key="3">
    <source>
        <dbReference type="ARBA" id="ARBA00023315"/>
    </source>
</evidence>
<proteinExistence type="inferred from homology"/>
<dbReference type="STRING" id="447.Lboz_0584"/>
<keyword evidence="3" id="KW-0012">Acyltransferase</keyword>
<evidence type="ECO:0000256" key="1">
    <source>
        <dbReference type="ARBA" id="ARBA00008694"/>
    </source>
</evidence>
<dbReference type="Gene3D" id="3.40.630.30">
    <property type="match status" value="1"/>
</dbReference>
<evidence type="ECO:0000256" key="2">
    <source>
        <dbReference type="ARBA" id="ARBA00022679"/>
    </source>
</evidence>
<keyword evidence="2 5" id="KW-0808">Transferase</keyword>
<dbReference type="Pfam" id="PF00583">
    <property type="entry name" value="Acetyltransf_1"/>
    <property type="match status" value="1"/>
</dbReference>
<comment type="similarity">
    <text evidence="1">Belongs to the acetyltransferase family.</text>
</comment>
<dbReference type="InterPro" id="IPR016181">
    <property type="entry name" value="Acyl_CoA_acyltransferase"/>
</dbReference>
<dbReference type="RefSeq" id="WP_058458275.1">
    <property type="nucleotide sequence ID" value="NZ_CAAAIY010000013.1"/>
</dbReference>
<dbReference type="InterPro" id="IPR000182">
    <property type="entry name" value="GNAT_dom"/>
</dbReference>
<dbReference type="OrthoDB" id="9805924at2"/>
<evidence type="ECO:0000259" key="4">
    <source>
        <dbReference type="PROSITE" id="PS51186"/>
    </source>
</evidence>
<organism evidence="5 6">
    <name type="scientific">Legionella bozemanae</name>
    <name type="common">Fluoribacter bozemanae</name>
    <dbReference type="NCBI Taxonomy" id="447"/>
    <lineage>
        <taxon>Bacteria</taxon>
        <taxon>Pseudomonadati</taxon>
        <taxon>Pseudomonadota</taxon>
        <taxon>Gammaproteobacteria</taxon>
        <taxon>Legionellales</taxon>
        <taxon>Legionellaceae</taxon>
        <taxon>Legionella</taxon>
    </lineage>
</organism>
<dbReference type="PATRIC" id="fig|447.4.peg.630"/>